<dbReference type="InterPro" id="IPR037066">
    <property type="entry name" value="Plug_dom_sf"/>
</dbReference>
<dbReference type="InterPro" id="IPR012910">
    <property type="entry name" value="Plug_dom"/>
</dbReference>
<dbReference type="InterPro" id="IPR023996">
    <property type="entry name" value="TonB-dep_OMP_SusC/RagA"/>
</dbReference>
<evidence type="ECO:0000256" key="4">
    <source>
        <dbReference type="ARBA" id="ARBA00022692"/>
    </source>
</evidence>
<evidence type="ECO:0000256" key="7">
    <source>
        <dbReference type="PROSITE-ProRule" id="PRU01360"/>
    </source>
</evidence>
<dbReference type="SMART" id="SM00965">
    <property type="entry name" value="STN"/>
    <property type="match status" value="1"/>
</dbReference>
<evidence type="ECO:0000256" key="3">
    <source>
        <dbReference type="ARBA" id="ARBA00022452"/>
    </source>
</evidence>
<dbReference type="Gene3D" id="2.60.40.1120">
    <property type="entry name" value="Carboxypeptidase-like, regulatory domain"/>
    <property type="match status" value="1"/>
</dbReference>
<proteinExistence type="inferred from homology"/>
<organism evidence="10 11">
    <name type="scientific">Dysgonomonas hofstadii</name>
    <dbReference type="NCBI Taxonomy" id="637886"/>
    <lineage>
        <taxon>Bacteria</taxon>
        <taxon>Pseudomonadati</taxon>
        <taxon>Bacteroidota</taxon>
        <taxon>Bacteroidia</taxon>
        <taxon>Bacteroidales</taxon>
        <taxon>Dysgonomonadaceae</taxon>
        <taxon>Dysgonomonas</taxon>
    </lineage>
</organism>
<evidence type="ECO:0000256" key="2">
    <source>
        <dbReference type="ARBA" id="ARBA00022448"/>
    </source>
</evidence>
<accession>A0A840CZ47</accession>
<evidence type="ECO:0000256" key="1">
    <source>
        <dbReference type="ARBA" id="ARBA00004571"/>
    </source>
</evidence>
<dbReference type="FunFam" id="2.60.40.1120:FF:000003">
    <property type="entry name" value="Outer membrane protein Omp121"/>
    <property type="match status" value="1"/>
</dbReference>
<keyword evidence="11" id="KW-1185">Reference proteome</keyword>
<keyword evidence="3 7" id="KW-1134">Transmembrane beta strand</keyword>
<feature type="signal peptide" evidence="8">
    <location>
        <begin position="1"/>
        <end position="17"/>
    </location>
</feature>
<dbReference type="InterPro" id="IPR011662">
    <property type="entry name" value="Secretin/TonB_short_N"/>
</dbReference>
<dbReference type="SUPFAM" id="SSF49464">
    <property type="entry name" value="Carboxypeptidase regulatory domain-like"/>
    <property type="match status" value="1"/>
</dbReference>
<dbReference type="GO" id="GO:0009279">
    <property type="term" value="C:cell outer membrane"/>
    <property type="evidence" value="ECO:0007669"/>
    <property type="project" value="UniProtKB-SubCell"/>
</dbReference>
<keyword evidence="5 7" id="KW-0472">Membrane</keyword>
<comment type="subcellular location">
    <subcellularLocation>
        <location evidence="1 7">Cell outer membrane</location>
        <topology evidence="1 7">Multi-pass membrane protein</topology>
    </subcellularLocation>
</comment>
<reference evidence="10 11" key="1">
    <citation type="submission" date="2020-08" db="EMBL/GenBank/DDBJ databases">
        <title>Genomic Encyclopedia of Type Strains, Phase IV (KMG-IV): sequencing the most valuable type-strain genomes for metagenomic binning, comparative biology and taxonomic classification.</title>
        <authorList>
            <person name="Goeker M."/>
        </authorList>
    </citation>
    <scope>NUCLEOTIDE SEQUENCE [LARGE SCALE GENOMIC DNA]</scope>
    <source>
        <strain evidence="10 11">DSM 104969</strain>
    </source>
</reference>
<name>A0A840CZ47_9BACT</name>
<dbReference type="InterPro" id="IPR036942">
    <property type="entry name" value="Beta-barrel_TonB_sf"/>
</dbReference>
<dbReference type="SUPFAM" id="SSF56935">
    <property type="entry name" value="Porins"/>
    <property type="match status" value="1"/>
</dbReference>
<dbReference type="PROSITE" id="PS52016">
    <property type="entry name" value="TONB_DEPENDENT_REC_3"/>
    <property type="match status" value="1"/>
</dbReference>
<dbReference type="Gene3D" id="2.40.170.20">
    <property type="entry name" value="TonB-dependent receptor, beta-barrel domain"/>
    <property type="match status" value="1"/>
</dbReference>
<dbReference type="InterPro" id="IPR039426">
    <property type="entry name" value="TonB-dep_rcpt-like"/>
</dbReference>
<comment type="similarity">
    <text evidence="7">Belongs to the TonB-dependent receptor family.</text>
</comment>
<keyword evidence="4 7" id="KW-0812">Transmembrane</keyword>
<evidence type="ECO:0000256" key="5">
    <source>
        <dbReference type="ARBA" id="ARBA00023136"/>
    </source>
</evidence>
<dbReference type="InterPro" id="IPR023997">
    <property type="entry name" value="TonB-dep_OMP_SusC/RagA_CS"/>
</dbReference>
<sequence length="1168" mass="130297">MKFTFFFFFLCIGISYAGSGFSQNNRISLQIKNKPLKEIFSIIESQSDFIFFYSDNVIDVNKKVSISANNEAIGDVLDKVFTSTNSTYVISGKQIYVSHKTKESNKKHTEQPLLEVQKQQDIPISGIIKDVNDEPLIGVSISVKGTPGKGTITDVNGNFSLEVPENTTIVISYIGHITQEIKVGTQRSFRITLLEDPVMMDEVVVIAYGEQKRSAFTGSASVVTAEAISRRPVTSVMSAIEGAGVGVQVQNTSGAPDATPEFRIRGASSINASKDPLIIVDGAAYESGWNNINPNDVESITVLKDAASTAIYGARGGNGVILITTKRATKQEKIAVTFDAKFAISQVRKSDLYDVIENPGEFYEQHYRALYNYFQDIYGYNAYQANQASNALWTKNSDEGGLGYLVYTVPEGQQLVGYNGKLNPNATLGRVATGTDGGSYLLYPDNWTDETYKTGFRQDYNLSIRGGTDKMSLLASVGYTDVEGITSTSGYERYTGRLKGDFRARTWLKFSGNIDASKSKTDSDPDYENNSNNLFSNVNMMAPIYPVYIRDANGNIAYDDNGKVYDYGDGTYNDGVARPIRTGSNRLQEVQLQTRRTEATKVGAQGAIDITFIPELTGTVNVTYADNERRYKSTGQPFYGTSNPGGSVSVYSYKTETVNLQQLLNFNKSFGAHNVKATVLHESYKYNYYYLYGNKTNMFSYFENQELDGAITMNNMRSYNTGYQSEGFGGRVLYDYKGIYNFDASFRRDASSRFHPDHRWGSFFSFGGAYLISKEKFFDVKWVDELKIKLSYGQNGNDQIGNHRYVDTYDIANLNGDIALTFKNKGNESITWETRSAINAGVEFELFKGRLSGGIEYYNNKTTDMLAQVSVPTSLGYSAYWANVGDMRNAGVELELRGDIIRQKDFRFSLNFNGAMNKATVLKLAAERTGQTLYNGNGDVVGKGYSSGSYFYGEGVEYKTWYLKKFAGINESGQAMWYVRNDDTGEISTTTTYSSGSYFDCGSSQPKLIGGFGGSFGWKSLELSFTFAYRLGGYAYDSGYASLMTTPYSGRTGYNFHKDIYNSWTAENPSDTYARWQYGDRYFTSASDRWLTKADYLNLQNITLSYIIPKNIVTKMGIEGLMVSAGVDDLLFLSKRKGFIPNRDFDGDLDMGYYPNTRRFLLNLKFDF</sequence>
<keyword evidence="8" id="KW-0732">Signal</keyword>
<dbReference type="Pfam" id="PF07660">
    <property type="entry name" value="STN"/>
    <property type="match status" value="1"/>
</dbReference>
<dbReference type="Proteomes" id="UP000555103">
    <property type="component" value="Unassembled WGS sequence"/>
</dbReference>
<dbReference type="EMBL" id="JACIEP010000016">
    <property type="protein sequence ID" value="MBB4037682.1"/>
    <property type="molecule type" value="Genomic_DNA"/>
</dbReference>
<dbReference type="Pfam" id="PF07715">
    <property type="entry name" value="Plug"/>
    <property type="match status" value="1"/>
</dbReference>
<evidence type="ECO:0000256" key="8">
    <source>
        <dbReference type="SAM" id="SignalP"/>
    </source>
</evidence>
<dbReference type="NCBIfam" id="TIGR04057">
    <property type="entry name" value="SusC_RagA_signa"/>
    <property type="match status" value="1"/>
</dbReference>
<evidence type="ECO:0000259" key="9">
    <source>
        <dbReference type="SMART" id="SM00965"/>
    </source>
</evidence>
<comment type="caution">
    <text evidence="10">The sequence shown here is derived from an EMBL/GenBank/DDBJ whole genome shotgun (WGS) entry which is preliminary data.</text>
</comment>
<dbReference type="AlphaFoldDB" id="A0A840CZ47"/>
<evidence type="ECO:0000313" key="10">
    <source>
        <dbReference type="EMBL" id="MBB4037682.1"/>
    </source>
</evidence>
<protein>
    <submittedName>
        <fullName evidence="10">TonB-linked SusC/RagA family outer membrane protein</fullName>
    </submittedName>
</protein>
<feature type="domain" description="Secretin/TonB short N-terminal" evidence="9">
    <location>
        <begin position="49"/>
        <end position="100"/>
    </location>
</feature>
<gene>
    <name evidence="10" type="ORF">GGR21_003603</name>
</gene>
<dbReference type="NCBIfam" id="TIGR04056">
    <property type="entry name" value="OMP_RagA_SusC"/>
    <property type="match status" value="1"/>
</dbReference>
<dbReference type="Gene3D" id="2.170.130.10">
    <property type="entry name" value="TonB-dependent receptor, plug domain"/>
    <property type="match status" value="1"/>
</dbReference>
<dbReference type="InterPro" id="IPR008969">
    <property type="entry name" value="CarboxyPept-like_regulatory"/>
</dbReference>
<evidence type="ECO:0000256" key="6">
    <source>
        <dbReference type="ARBA" id="ARBA00023237"/>
    </source>
</evidence>
<keyword evidence="6 7" id="KW-0998">Cell outer membrane</keyword>
<evidence type="ECO:0000313" key="11">
    <source>
        <dbReference type="Proteomes" id="UP000555103"/>
    </source>
</evidence>
<dbReference type="RefSeq" id="WP_183308512.1">
    <property type="nucleotide sequence ID" value="NZ_JACIEP010000016.1"/>
</dbReference>
<feature type="chain" id="PRO_5033041424" evidence="8">
    <location>
        <begin position="18"/>
        <end position="1168"/>
    </location>
</feature>
<dbReference type="Pfam" id="PF13715">
    <property type="entry name" value="CarbopepD_reg_2"/>
    <property type="match status" value="1"/>
</dbReference>
<keyword evidence="2 7" id="KW-0813">Transport</keyword>